<keyword evidence="3" id="KW-1185">Reference proteome</keyword>
<reference evidence="2 3" key="1">
    <citation type="submission" date="2023-01" db="EMBL/GenBank/DDBJ databases">
        <title>Analysis of 21 Apiospora genomes using comparative genomics revels a genus with tremendous synthesis potential of carbohydrate active enzymes and secondary metabolites.</title>
        <authorList>
            <person name="Sorensen T."/>
        </authorList>
    </citation>
    <scope>NUCLEOTIDE SEQUENCE [LARGE SCALE GENOMIC DNA]</scope>
    <source>
        <strain evidence="2 3">CBS 33761</strain>
    </source>
</reference>
<evidence type="ECO:0000313" key="3">
    <source>
        <dbReference type="Proteomes" id="UP001444661"/>
    </source>
</evidence>
<evidence type="ECO:0000313" key="2">
    <source>
        <dbReference type="EMBL" id="KAK8023901.1"/>
    </source>
</evidence>
<evidence type="ECO:0000259" key="1">
    <source>
        <dbReference type="Pfam" id="PF20150"/>
    </source>
</evidence>
<dbReference type="PANTHER" id="PTHR35910:SF6">
    <property type="entry name" value="2EXR DOMAIN-CONTAINING PROTEIN"/>
    <property type="match status" value="1"/>
</dbReference>
<dbReference type="InterPro" id="IPR045518">
    <property type="entry name" value="2EXR"/>
</dbReference>
<name>A0ABR1S2S5_9PEZI</name>
<proteinExistence type="predicted"/>
<organism evidence="2 3">
    <name type="scientific">Apiospora rasikravindrae</name>
    <dbReference type="NCBI Taxonomy" id="990691"/>
    <lineage>
        <taxon>Eukaryota</taxon>
        <taxon>Fungi</taxon>
        <taxon>Dikarya</taxon>
        <taxon>Ascomycota</taxon>
        <taxon>Pezizomycotina</taxon>
        <taxon>Sordariomycetes</taxon>
        <taxon>Xylariomycetidae</taxon>
        <taxon>Amphisphaeriales</taxon>
        <taxon>Apiosporaceae</taxon>
        <taxon>Apiospora</taxon>
    </lineage>
</organism>
<gene>
    <name evidence="2" type="ORF">PG993_011967</name>
</gene>
<accession>A0ABR1S2S5</accession>
<dbReference type="Proteomes" id="UP001444661">
    <property type="component" value="Unassembled WGS sequence"/>
</dbReference>
<dbReference type="Pfam" id="PF20150">
    <property type="entry name" value="2EXR"/>
    <property type="match status" value="1"/>
</dbReference>
<protein>
    <recommendedName>
        <fullName evidence="1">2EXR domain-containing protein</fullName>
    </recommendedName>
</protein>
<comment type="caution">
    <text evidence="2">The sequence shown here is derived from an EMBL/GenBank/DDBJ whole genome shotgun (WGS) entry which is preliminary data.</text>
</comment>
<feature type="domain" description="2EXR" evidence="1">
    <location>
        <begin position="26"/>
        <end position="144"/>
    </location>
</feature>
<sequence>MDSSQRKYRILNDVNANKYTSSCSSFPQFSQLPLELRLKIWTFCFPTNRFISILITRPVSRLRQQNREAKQPQQQLFTAQNHLGNLISGDPYHLTVSQFRPWASSLLSVSREARQAFVAFYRVSVHLTPDEPSLLRLNPDTDILEIQLAQAYARVDALVAFFHDLVASDPRGVGIAHLAMGRNMNDIVHLCDQDPSTLHPSAAQSLKRLLSRSIRTFYACIAPGTDARNMLGLLSWPCGPIHQNRSTPLMPHFQNNQAIDFDLLARDPRPIQTDLTHVAVGVDPRRNVFLWRSLLAKYDVPPSSIPIRYLYAVWPFHKETNMGKKGRLAFIEFLRATDARWAKWMADLRKPLRGERLSEEEHARLGRDLPEVAGFWVFGPGTFGVAPDVGSVALDSSAQWKAKMVVDLTQHVPELGVFQLDA</sequence>
<dbReference type="EMBL" id="JAQQWK010000011">
    <property type="protein sequence ID" value="KAK8023901.1"/>
    <property type="molecule type" value="Genomic_DNA"/>
</dbReference>
<dbReference type="PANTHER" id="PTHR35910">
    <property type="entry name" value="2EXR DOMAIN-CONTAINING PROTEIN"/>
    <property type="match status" value="1"/>
</dbReference>